<gene>
    <name evidence="1" type="ORF">J2R98_002341</name>
</gene>
<reference evidence="1 2" key="1">
    <citation type="submission" date="2023-07" db="EMBL/GenBank/DDBJ databases">
        <title>Genomic Encyclopedia of Type Strains, Phase IV (KMG-IV): sequencing the most valuable type-strain genomes for metagenomic binning, comparative biology and taxonomic classification.</title>
        <authorList>
            <person name="Goeker M."/>
        </authorList>
    </citation>
    <scope>NUCLEOTIDE SEQUENCE [LARGE SCALE GENOMIC DNA]</scope>
    <source>
        <strain evidence="1 2">DSM 15448</strain>
    </source>
</reference>
<evidence type="ECO:0000313" key="1">
    <source>
        <dbReference type="EMBL" id="MDQ0352496.1"/>
    </source>
</evidence>
<evidence type="ECO:0008006" key="3">
    <source>
        <dbReference type="Google" id="ProtNLM"/>
    </source>
</evidence>
<dbReference type="EMBL" id="JAUSUP010000009">
    <property type="protein sequence ID" value="MDQ0352496.1"/>
    <property type="molecule type" value="Genomic_DNA"/>
</dbReference>
<dbReference type="Proteomes" id="UP001236723">
    <property type="component" value="Unassembled WGS sequence"/>
</dbReference>
<name>A0ABU0DW45_9BACI</name>
<protein>
    <recommendedName>
        <fullName evidence="3">DUF2332 domain-containing protein</fullName>
    </recommendedName>
</protein>
<proteinExistence type="predicted"/>
<organism evidence="1 2">
    <name type="scientific">Alkalibacillus filiformis</name>
    <dbReference type="NCBI Taxonomy" id="200990"/>
    <lineage>
        <taxon>Bacteria</taxon>
        <taxon>Bacillati</taxon>
        <taxon>Bacillota</taxon>
        <taxon>Bacilli</taxon>
        <taxon>Bacillales</taxon>
        <taxon>Bacillaceae</taxon>
        <taxon>Alkalibacillus</taxon>
    </lineage>
</organism>
<dbReference type="RefSeq" id="WP_307069120.1">
    <property type="nucleotide sequence ID" value="NZ_JAUSUP010000009.1"/>
</dbReference>
<keyword evidence="2" id="KW-1185">Reference proteome</keyword>
<accession>A0ABU0DW45</accession>
<dbReference type="Pfam" id="PF10094">
    <property type="entry name" value="DUF2332"/>
    <property type="match status" value="1"/>
</dbReference>
<evidence type="ECO:0000313" key="2">
    <source>
        <dbReference type="Proteomes" id="UP001236723"/>
    </source>
</evidence>
<comment type="caution">
    <text evidence="1">The sequence shown here is derived from an EMBL/GenBank/DDBJ whole genome shotgun (WGS) entry which is preliminary data.</text>
</comment>
<dbReference type="InterPro" id="IPR011200">
    <property type="entry name" value="UCP012608"/>
</dbReference>
<sequence>MEQRVANIFEKFAKEECEGYCELYEHLSLKIAEDEEVLQLAAHAREGQPIPNLLFGAVHALLLKGKEHELKDFYPSIVSEAKNVEGSYPYFKDFCENYRDEIIEILQTKLVQTNEVRRCTYLYPTFSYIYDIAKKPLALIEIGTSSGLQLLWDQYNYSYGSAQVYGNQLSNVHLTAEIKGNHEPFLPVEAPPVAKRIGIDLNVLDLNDEEDEFWLNALIWPNLHERRETLQQAAEIVKQHPLTLIEGDGVALLSDIVSDIPEDYAVCVFHTHVANQMPQQTKEDLLEEIKKVGSNRDIFHVYNNIQDRDLHLDYYLNGQEALNTIATTAGHGKWFTWEIPKEKA</sequence>
<dbReference type="PIRSF" id="PIRSF012608">
    <property type="entry name" value="UCP012608"/>
    <property type="match status" value="1"/>
</dbReference>